<dbReference type="AlphaFoldDB" id="A0A1E5IHT0"/>
<dbReference type="InterPro" id="IPR000310">
    <property type="entry name" value="Orn/Lys/Arg_deCO2ase_major_dom"/>
</dbReference>
<evidence type="ECO:0000313" key="4">
    <source>
        <dbReference type="EMBL" id="OEG70042.1"/>
    </source>
</evidence>
<dbReference type="Proteomes" id="UP000095237">
    <property type="component" value="Unassembled WGS sequence"/>
</dbReference>
<name>A0A1E5IHT0_ENDTX</name>
<keyword evidence="5" id="KW-1185">Reference proteome</keyword>
<dbReference type="PANTHER" id="PTHR43277">
    <property type="entry name" value="ARGININE DECARBOXYLASE"/>
    <property type="match status" value="1"/>
</dbReference>
<proteinExistence type="predicted"/>
<dbReference type="GO" id="GO:0003824">
    <property type="term" value="F:catalytic activity"/>
    <property type="evidence" value="ECO:0007669"/>
    <property type="project" value="InterPro"/>
</dbReference>
<dbReference type="PANTHER" id="PTHR43277:SF4">
    <property type="entry name" value="ARGININE DECARBOXYLASE"/>
    <property type="match status" value="1"/>
</dbReference>
<evidence type="ECO:0000259" key="3">
    <source>
        <dbReference type="Pfam" id="PF01276"/>
    </source>
</evidence>
<organism evidence="4 5">
    <name type="scientific">Endomicrobium trichonymphae</name>
    <dbReference type="NCBI Taxonomy" id="1408204"/>
    <lineage>
        <taxon>Bacteria</taxon>
        <taxon>Pseudomonadati</taxon>
        <taxon>Elusimicrobiota</taxon>
        <taxon>Endomicrobiia</taxon>
        <taxon>Endomicrobiales</taxon>
        <taxon>Endomicrobiaceae</taxon>
        <taxon>Candidatus Endomicrobiellum</taxon>
    </lineage>
</organism>
<evidence type="ECO:0000256" key="1">
    <source>
        <dbReference type="ARBA" id="ARBA00001933"/>
    </source>
</evidence>
<dbReference type="EMBL" id="LNVX01000484">
    <property type="protein sequence ID" value="OEG70042.1"/>
    <property type="molecule type" value="Genomic_DNA"/>
</dbReference>
<dbReference type="InterPro" id="IPR052357">
    <property type="entry name" value="Orn_Lys_Arg_decarboxylase-I"/>
</dbReference>
<reference evidence="4 5" key="1">
    <citation type="submission" date="2015-11" db="EMBL/GenBank/DDBJ databases">
        <title>Evidence for parallel genomic evolution in an endosymbiosis of termite gut flagellates.</title>
        <authorList>
            <person name="Zheng H."/>
        </authorList>
    </citation>
    <scope>NUCLEOTIDE SEQUENCE [LARGE SCALE GENOMIC DNA]</scope>
    <source>
        <strain evidence="4 5">CET450</strain>
    </source>
</reference>
<sequence>MLSILSFWLTTSSVEYMAMFLAACDSGDSLIVSRSSHKSIMMGIIMSGVVWPIWIQPKIDRNLDLFFNSTYDHIKDALDRYPEVKAL</sequence>
<feature type="domain" description="Orn/Lys/Arg decarboxylases family 1 pyridoxal-P attachment site" evidence="3">
    <location>
        <begin position="11"/>
        <end position="79"/>
    </location>
</feature>
<dbReference type="Pfam" id="PF01276">
    <property type="entry name" value="OKR_DC_1"/>
    <property type="match status" value="1"/>
</dbReference>
<evidence type="ECO:0000313" key="5">
    <source>
        <dbReference type="Proteomes" id="UP000095237"/>
    </source>
</evidence>
<dbReference type="Gene3D" id="3.40.640.10">
    <property type="entry name" value="Type I PLP-dependent aspartate aminotransferase-like (Major domain)"/>
    <property type="match status" value="1"/>
</dbReference>
<accession>A0A1E5IHT0</accession>
<gene>
    <name evidence="4" type="ORF">ATZ36_06365</name>
</gene>
<dbReference type="InterPro" id="IPR015421">
    <property type="entry name" value="PyrdxlP-dep_Trfase_major"/>
</dbReference>
<evidence type="ECO:0000256" key="2">
    <source>
        <dbReference type="ARBA" id="ARBA00022898"/>
    </source>
</evidence>
<dbReference type="SUPFAM" id="SSF53383">
    <property type="entry name" value="PLP-dependent transferases"/>
    <property type="match status" value="1"/>
</dbReference>
<keyword evidence="2" id="KW-0663">Pyridoxal phosphate</keyword>
<comment type="caution">
    <text evidence="4">The sequence shown here is derived from an EMBL/GenBank/DDBJ whole genome shotgun (WGS) entry which is preliminary data.</text>
</comment>
<comment type="cofactor">
    <cofactor evidence="1">
        <name>pyridoxal 5'-phosphate</name>
        <dbReference type="ChEBI" id="CHEBI:597326"/>
    </cofactor>
</comment>
<dbReference type="InterPro" id="IPR015424">
    <property type="entry name" value="PyrdxlP-dep_Trfase"/>
</dbReference>
<protein>
    <recommendedName>
        <fullName evidence="3">Orn/Lys/Arg decarboxylases family 1 pyridoxal-P attachment site domain-containing protein</fullName>
    </recommendedName>
</protein>